<reference evidence="4 5" key="1">
    <citation type="submission" date="2019-05" db="EMBL/GenBank/DDBJ databases">
        <title>Emergence of the Ug99 lineage of the wheat stem rust pathogen through somatic hybridization.</title>
        <authorList>
            <person name="Li F."/>
            <person name="Upadhyaya N.M."/>
            <person name="Sperschneider J."/>
            <person name="Matny O."/>
            <person name="Nguyen-Phuc H."/>
            <person name="Mago R."/>
            <person name="Raley C."/>
            <person name="Miller M.E."/>
            <person name="Silverstein K.A.T."/>
            <person name="Henningsen E."/>
            <person name="Hirsch C.D."/>
            <person name="Visser B."/>
            <person name="Pretorius Z.A."/>
            <person name="Steffenson B.J."/>
            <person name="Schwessinger B."/>
            <person name="Dodds P.N."/>
            <person name="Figueroa M."/>
        </authorList>
    </citation>
    <scope>NUCLEOTIDE SEQUENCE [LARGE SCALE GENOMIC DNA]</scope>
    <source>
        <strain evidence="2">21-0</strain>
        <strain evidence="3 5">Ug99</strain>
    </source>
</reference>
<protein>
    <submittedName>
        <fullName evidence="2">Uncharacterized protein</fullName>
    </submittedName>
</protein>
<feature type="compositionally biased region" description="Low complexity" evidence="1">
    <location>
        <begin position="91"/>
        <end position="100"/>
    </location>
</feature>
<keyword evidence="4" id="KW-1185">Reference proteome</keyword>
<evidence type="ECO:0000313" key="4">
    <source>
        <dbReference type="Proteomes" id="UP000324748"/>
    </source>
</evidence>
<name>A0A5B0Q2G6_PUCGR</name>
<sequence length="169" mass="18288">MDLCCLRPLQETWKLLEVVCVYLDELVKAPGTAPRDQFKDPSPEGPSNTEKQKAKLLAASKARIATAKANAEARKLQGNPAASKPSPPPKTKASPLSSKAMSTPLPSSSKLGETAKEGVKAKVDMTWPPKHQREAPSSASPRVFIPTGYETHLRLLRLDSLTTYSTLIV</sequence>
<dbReference type="AlphaFoldDB" id="A0A5B0Q2G6"/>
<dbReference type="Proteomes" id="UP000325313">
    <property type="component" value="Unassembled WGS sequence"/>
</dbReference>
<dbReference type="Proteomes" id="UP000324748">
    <property type="component" value="Unassembled WGS sequence"/>
</dbReference>
<accession>A0A5B0Q2G6</accession>
<evidence type="ECO:0000313" key="5">
    <source>
        <dbReference type="Proteomes" id="UP000325313"/>
    </source>
</evidence>
<comment type="caution">
    <text evidence="2">The sequence shown here is derived from an EMBL/GenBank/DDBJ whole genome shotgun (WGS) entry which is preliminary data.</text>
</comment>
<organism evidence="2 4">
    <name type="scientific">Puccinia graminis f. sp. tritici</name>
    <dbReference type="NCBI Taxonomy" id="56615"/>
    <lineage>
        <taxon>Eukaryota</taxon>
        <taxon>Fungi</taxon>
        <taxon>Dikarya</taxon>
        <taxon>Basidiomycota</taxon>
        <taxon>Pucciniomycotina</taxon>
        <taxon>Pucciniomycetes</taxon>
        <taxon>Pucciniales</taxon>
        <taxon>Pucciniaceae</taxon>
        <taxon>Puccinia</taxon>
    </lineage>
</organism>
<evidence type="ECO:0000313" key="2">
    <source>
        <dbReference type="EMBL" id="KAA1107326.1"/>
    </source>
</evidence>
<evidence type="ECO:0000256" key="1">
    <source>
        <dbReference type="SAM" id="MobiDB-lite"/>
    </source>
</evidence>
<gene>
    <name evidence="2" type="ORF">PGT21_010127</name>
    <name evidence="3" type="ORF">PGTUg99_036546</name>
</gene>
<proteinExistence type="predicted"/>
<dbReference type="EMBL" id="VSWC01000029">
    <property type="protein sequence ID" value="KAA1107326.1"/>
    <property type="molecule type" value="Genomic_DNA"/>
</dbReference>
<evidence type="ECO:0000313" key="3">
    <source>
        <dbReference type="EMBL" id="KAA1124906.1"/>
    </source>
</evidence>
<dbReference type="EMBL" id="VDEP01000203">
    <property type="protein sequence ID" value="KAA1124906.1"/>
    <property type="molecule type" value="Genomic_DNA"/>
</dbReference>
<feature type="region of interest" description="Disordered" evidence="1">
    <location>
        <begin position="31"/>
        <end position="54"/>
    </location>
</feature>
<feature type="region of interest" description="Disordered" evidence="1">
    <location>
        <begin position="66"/>
        <end position="118"/>
    </location>
</feature>